<evidence type="ECO:0000259" key="7">
    <source>
        <dbReference type="PROSITE" id="PS50893"/>
    </source>
</evidence>
<keyword evidence="3" id="KW-0547">Nucleotide-binding</keyword>
<dbReference type="HOGENOM" id="CLU_000604_1_11_6"/>
<gene>
    <name evidence="8" type="ORF">BegalDRAFT_3101</name>
</gene>
<evidence type="ECO:0000256" key="4">
    <source>
        <dbReference type="ARBA" id="ARBA00022840"/>
    </source>
</evidence>
<evidence type="ECO:0000256" key="3">
    <source>
        <dbReference type="ARBA" id="ARBA00022741"/>
    </source>
</evidence>
<name>I3CJY3_9GAMM</name>
<dbReference type="InterPro" id="IPR017871">
    <property type="entry name" value="ABC_transporter-like_CS"/>
</dbReference>
<comment type="function">
    <text evidence="6">Part of the ABC transporter complex HmuTUV involved in hemin import. Responsible for energy coupling to the transport system.</text>
</comment>
<dbReference type="SUPFAM" id="SSF52540">
    <property type="entry name" value="P-loop containing nucleoside triphosphate hydrolases"/>
    <property type="match status" value="1"/>
</dbReference>
<keyword evidence="5" id="KW-1278">Translocase</keyword>
<dbReference type="GO" id="GO:0005524">
    <property type="term" value="F:ATP binding"/>
    <property type="evidence" value="ECO:0007669"/>
    <property type="project" value="UniProtKB-KW"/>
</dbReference>
<evidence type="ECO:0000256" key="5">
    <source>
        <dbReference type="ARBA" id="ARBA00022967"/>
    </source>
</evidence>
<dbReference type="STRING" id="395493.BegalDRAFT_3101"/>
<accession>I3CJY3</accession>
<evidence type="ECO:0000256" key="2">
    <source>
        <dbReference type="ARBA" id="ARBA00022448"/>
    </source>
</evidence>
<keyword evidence="4" id="KW-0067">ATP-binding</keyword>
<dbReference type="GO" id="GO:0016887">
    <property type="term" value="F:ATP hydrolysis activity"/>
    <property type="evidence" value="ECO:0007669"/>
    <property type="project" value="InterPro"/>
</dbReference>
<dbReference type="PROSITE" id="PS00211">
    <property type="entry name" value="ABC_TRANSPORTER_1"/>
    <property type="match status" value="1"/>
</dbReference>
<reference evidence="8 9" key="1">
    <citation type="submission" date="2011-11" db="EMBL/GenBank/DDBJ databases">
        <title>Improved High-Quality Draft sequence of Beggiatoa alba B18lD.</title>
        <authorList>
            <consortium name="US DOE Joint Genome Institute"/>
            <person name="Lucas S."/>
            <person name="Han J."/>
            <person name="Lapidus A."/>
            <person name="Cheng J.-F."/>
            <person name="Goodwin L."/>
            <person name="Pitluck S."/>
            <person name="Peters L."/>
            <person name="Mikhailova N."/>
            <person name="Held B."/>
            <person name="Detter J.C."/>
            <person name="Han C."/>
            <person name="Tapia R."/>
            <person name="Land M."/>
            <person name="Hauser L."/>
            <person name="Kyrpides N."/>
            <person name="Ivanova N."/>
            <person name="Pagani I."/>
            <person name="Samuel K."/>
            <person name="Teske A."/>
            <person name="Mueller J."/>
            <person name="Woyke T."/>
        </authorList>
    </citation>
    <scope>NUCLEOTIDE SEQUENCE [LARGE SCALE GENOMIC DNA]</scope>
    <source>
        <strain evidence="8 9">B18LD</strain>
    </source>
</reference>
<dbReference type="SMART" id="SM00382">
    <property type="entry name" value="AAA"/>
    <property type="match status" value="1"/>
</dbReference>
<proteinExistence type="inferred from homology"/>
<keyword evidence="9" id="KW-1185">Reference proteome</keyword>
<evidence type="ECO:0000256" key="6">
    <source>
        <dbReference type="ARBA" id="ARBA00037066"/>
    </source>
</evidence>
<evidence type="ECO:0000313" key="8">
    <source>
        <dbReference type="EMBL" id="EIJ43926.1"/>
    </source>
</evidence>
<dbReference type="PROSITE" id="PS50893">
    <property type="entry name" value="ABC_TRANSPORTER_2"/>
    <property type="match status" value="1"/>
</dbReference>
<dbReference type="InterPro" id="IPR027417">
    <property type="entry name" value="P-loop_NTPase"/>
</dbReference>
<dbReference type="eggNOG" id="COG1120">
    <property type="taxonomic scope" value="Bacteria"/>
</dbReference>
<evidence type="ECO:0000313" key="9">
    <source>
        <dbReference type="Proteomes" id="UP000005744"/>
    </source>
</evidence>
<evidence type="ECO:0000256" key="1">
    <source>
        <dbReference type="ARBA" id="ARBA00005417"/>
    </source>
</evidence>
<dbReference type="InterPro" id="IPR003439">
    <property type="entry name" value="ABC_transporter-like_ATP-bd"/>
</dbReference>
<dbReference type="OrthoDB" id="6461291at2"/>
<protein>
    <submittedName>
        <fullName evidence="8">ABC-type cobalamin/Fe3+-siderophore transport system, ATPase component</fullName>
    </submittedName>
</protein>
<dbReference type="AlphaFoldDB" id="I3CJY3"/>
<dbReference type="InterPro" id="IPR003593">
    <property type="entry name" value="AAA+_ATPase"/>
</dbReference>
<dbReference type="Proteomes" id="UP000005744">
    <property type="component" value="Unassembled WGS sequence"/>
</dbReference>
<dbReference type="EMBL" id="JH600070">
    <property type="protein sequence ID" value="EIJ43926.1"/>
    <property type="molecule type" value="Genomic_DNA"/>
</dbReference>
<dbReference type="Pfam" id="PF00005">
    <property type="entry name" value="ABC_tran"/>
    <property type="match status" value="1"/>
</dbReference>
<dbReference type="RefSeq" id="WP_002691546.1">
    <property type="nucleotide sequence ID" value="NZ_JH600070.1"/>
</dbReference>
<dbReference type="PANTHER" id="PTHR42794">
    <property type="entry name" value="HEMIN IMPORT ATP-BINDING PROTEIN HMUV"/>
    <property type="match status" value="1"/>
</dbReference>
<keyword evidence="2" id="KW-0813">Transport</keyword>
<feature type="domain" description="ABC transporter" evidence="7">
    <location>
        <begin position="4"/>
        <end position="239"/>
    </location>
</feature>
<organism evidence="8 9">
    <name type="scientific">Beggiatoa alba B18LD</name>
    <dbReference type="NCBI Taxonomy" id="395493"/>
    <lineage>
        <taxon>Bacteria</taxon>
        <taxon>Pseudomonadati</taxon>
        <taxon>Pseudomonadota</taxon>
        <taxon>Gammaproteobacteria</taxon>
        <taxon>Thiotrichales</taxon>
        <taxon>Thiotrichaceae</taxon>
        <taxon>Beggiatoa</taxon>
    </lineage>
</organism>
<comment type="similarity">
    <text evidence="1">Belongs to the ABC transporter superfamily.</text>
</comment>
<sequence>MNQLQTQQASVILAKKTLLQHITLYLSSGQLVALLGLNGAGKTTLLKLLAGLYPPTTGHVYLNSTELRRIPRQQLATQISYVPQQTHFEFALTVWDIVMMGRNPHLGRFQAETTQDRDSVTQALYRTDTQHLAQRWFHELSGGEKQRVIIARSLATQANILLLDEPTASLDIAHALSILQLCRQLADEGHLMLLSLHDINAALRYADQVILLNAGQLQAMGTPQTVLTPQTLRDNFQLHSEILTTASGQTLFYFDQPREYS</sequence>
<dbReference type="Gene3D" id="3.40.50.300">
    <property type="entry name" value="P-loop containing nucleotide triphosphate hydrolases"/>
    <property type="match status" value="1"/>
</dbReference>
<dbReference type="PANTHER" id="PTHR42794:SF1">
    <property type="entry name" value="HEMIN IMPORT ATP-BINDING PROTEIN HMUV"/>
    <property type="match status" value="1"/>
</dbReference>
<dbReference type="FunFam" id="3.40.50.300:FF:000134">
    <property type="entry name" value="Iron-enterobactin ABC transporter ATP-binding protein"/>
    <property type="match status" value="1"/>
</dbReference>